<dbReference type="Pfam" id="PF00067">
    <property type="entry name" value="p450"/>
    <property type="match status" value="1"/>
</dbReference>
<dbReference type="InterPro" id="IPR036396">
    <property type="entry name" value="Cyt_P450_sf"/>
</dbReference>
<reference evidence="8 9" key="1">
    <citation type="submission" date="2021-01" db="EMBL/GenBank/DDBJ databases">
        <title>Cercospora kikuchii MAFF 305040 whole genome shotgun sequence.</title>
        <authorList>
            <person name="Kashiwa T."/>
            <person name="Suzuki T."/>
        </authorList>
    </citation>
    <scope>NUCLEOTIDE SEQUENCE [LARGE SCALE GENOMIC DNA]</scope>
    <source>
        <strain evidence="8 9">MAFF 305040</strain>
    </source>
</reference>
<keyword evidence="9" id="KW-1185">Reference proteome</keyword>
<feature type="transmembrane region" description="Helical" evidence="7">
    <location>
        <begin position="21"/>
        <end position="41"/>
    </location>
</feature>
<dbReference type="EMBL" id="BOLY01000004">
    <property type="protein sequence ID" value="GIZ44218.1"/>
    <property type="molecule type" value="Genomic_DNA"/>
</dbReference>
<dbReference type="InterPro" id="IPR001128">
    <property type="entry name" value="Cyt_P450"/>
</dbReference>
<dbReference type="GO" id="GO:0020037">
    <property type="term" value="F:heme binding"/>
    <property type="evidence" value="ECO:0007669"/>
    <property type="project" value="InterPro"/>
</dbReference>
<keyword evidence="4 6" id="KW-0479">Metal-binding</keyword>
<dbReference type="InterPro" id="IPR050121">
    <property type="entry name" value="Cytochrome_P450_monoxygenase"/>
</dbReference>
<keyword evidence="5 6" id="KW-0408">Iron</keyword>
<evidence type="ECO:0000256" key="6">
    <source>
        <dbReference type="PIRSR" id="PIRSR602401-1"/>
    </source>
</evidence>
<dbReference type="GO" id="GO:0005506">
    <property type="term" value="F:iron ion binding"/>
    <property type="evidence" value="ECO:0007669"/>
    <property type="project" value="InterPro"/>
</dbReference>
<dbReference type="SUPFAM" id="SSF48264">
    <property type="entry name" value="Cytochrome P450"/>
    <property type="match status" value="1"/>
</dbReference>
<dbReference type="PRINTS" id="PR00463">
    <property type="entry name" value="EP450I"/>
</dbReference>
<dbReference type="Gene3D" id="1.10.630.10">
    <property type="entry name" value="Cytochrome P450"/>
    <property type="match status" value="1"/>
</dbReference>
<dbReference type="PANTHER" id="PTHR24305:SF210">
    <property type="entry name" value="CYTOCHROME P450 MONOOXYGENASE ASQL-RELATED"/>
    <property type="match status" value="1"/>
</dbReference>
<sequence length="308" mass="35243">MSDLAFGEPLDLLKNSKYHHWVASVYSVFIFGALLQCVRYFPALEPFFLRHFVPKDVAENRQVSHVMSHARVDRRLAKEEPRVDIWGLVMEREGETGLSREEMYSNAHLFMIAGTETTATLLSGLLYHLLDRPETLRRLKSEIRSTFATEGDITIEKLPVLKYLQACLDEGLRMYPPVPAAMPRVTVEPTVIDGNVVPPGFSVGATTLCAFRNPENFHLPSEFHPERFLNESPLFVNDRKSAFQPFLTGPRGCLGKNMAYHEMRLIVAKLLFNFDLTLCEESTNWLRQKIFLTWQRAPLHCQARPVGH</sequence>
<comment type="similarity">
    <text evidence="2">Belongs to the cytochrome P450 family.</text>
</comment>
<gene>
    <name evidence="8" type="ORF">CKM354_000742200</name>
</gene>
<keyword evidence="3 6" id="KW-0349">Heme</keyword>
<dbReference type="RefSeq" id="XP_044658705.1">
    <property type="nucleotide sequence ID" value="XM_044802770.1"/>
</dbReference>
<dbReference type="Proteomes" id="UP000825890">
    <property type="component" value="Unassembled WGS sequence"/>
</dbReference>
<feature type="binding site" description="axial binding residue" evidence="6">
    <location>
        <position position="253"/>
    </location>
    <ligand>
        <name>heme</name>
        <dbReference type="ChEBI" id="CHEBI:30413"/>
    </ligand>
    <ligandPart>
        <name>Fe</name>
        <dbReference type="ChEBI" id="CHEBI:18248"/>
    </ligandPart>
</feature>
<dbReference type="PANTHER" id="PTHR24305">
    <property type="entry name" value="CYTOCHROME P450"/>
    <property type="match status" value="1"/>
</dbReference>
<evidence type="ECO:0000256" key="2">
    <source>
        <dbReference type="ARBA" id="ARBA00010617"/>
    </source>
</evidence>
<keyword evidence="7" id="KW-0812">Transmembrane</keyword>
<proteinExistence type="inferred from homology"/>
<dbReference type="CDD" id="cd11058">
    <property type="entry name" value="CYP60B-like"/>
    <property type="match status" value="1"/>
</dbReference>
<evidence type="ECO:0000256" key="7">
    <source>
        <dbReference type="SAM" id="Phobius"/>
    </source>
</evidence>
<evidence type="ECO:0000256" key="3">
    <source>
        <dbReference type="ARBA" id="ARBA00022617"/>
    </source>
</evidence>
<accession>A0A9P3CTS7</accession>
<name>A0A9P3CTS7_9PEZI</name>
<evidence type="ECO:0000256" key="1">
    <source>
        <dbReference type="ARBA" id="ARBA00001971"/>
    </source>
</evidence>
<dbReference type="GO" id="GO:0016705">
    <property type="term" value="F:oxidoreductase activity, acting on paired donors, with incorporation or reduction of molecular oxygen"/>
    <property type="evidence" value="ECO:0007669"/>
    <property type="project" value="InterPro"/>
</dbReference>
<dbReference type="GeneID" id="68292997"/>
<comment type="cofactor">
    <cofactor evidence="1 6">
        <name>heme</name>
        <dbReference type="ChEBI" id="CHEBI:30413"/>
    </cofactor>
</comment>
<organism evidence="8 9">
    <name type="scientific">Cercospora kikuchii</name>
    <dbReference type="NCBI Taxonomy" id="84275"/>
    <lineage>
        <taxon>Eukaryota</taxon>
        <taxon>Fungi</taxon>
        <taxon>Dikarya</taxon>
        <taxon>Ascomycota</taxon>
        <taxon>Pezizomycotina</taxon>
        <taxon>Dothideomycetes</taxon>
        <taxon>Dothideomycetidae</taxon>
        <taxon>Mycosphaerellales</taxon>
        <taxon>Mycosphaerellaceae</taxon>
        <taxon>Cercospora</taxon>
    </lineage>
</organism>
<dbReference type="GO" id="GO:0004497">
    <property type="term" value="F:monooxygenase activity"/>
    <property type="evidence" value="ECO:0007669"/>
    <property type="project" value="InterPro"/>
</dbReference>
<evidence type="ECO:0000313" key="8">
    <source>
        <dbReference type="EMBL" id="GIZ44218.1"/>
    </source>
</evidence>
<evidence type="ECO:0008006" key="10">
    <source>
        <dbReference type="Google" id="ProtNLM"/>
    </source>
</evidence>
<dbReference type="InterPro" id="IPR002401">
    <property type="entry name" value="Cyt_P450_E_grp-I"/>
</dbReference>
<evidence type="ECO:0000256" key="5">
    <source>
        <dbReference type="ARBA" id="ARBA00023004"/>
    </source>
</evidence>
<dbReference type="OrthoDB" id="1470350at2759"/>
<evidence type="ECO:0000256" key="4">
    <source>
        <dbReference type="ARBA" id="ARBA00022723"/>
    </source>
</evidence>
<keyword evidence="7" id="KW-0472">Membrane</keyword>
<protein>
    <recommendedName>
        <fullName evidence="10">Cytochrome P450</fullName>
    </recommendedName>
</protein>
<comment type="caution">
    <text evidence="8">The sequence shown here is derived from an EMBL/GenBank/DDBJ whole genome shotgun (WGS) entry which is preliminary data.</text>
</comment>
<keyword evidence="7" id="KW-1133">Transmembrane helix</keyword>
<dbReference type="AlphaFoldDB" id="A0A9P3CTS7"/>
<dbReference type="PRINTS" id="PR00385">
    <property type="entry name" value="P450"/>
</dbReference>
<evidence type="ECO:0000313" key="9">
    <source>
        <dbReference type="Proteomes" id="UP000825890"/>
    </source>
</evidence>